<evidence type="ECO:0000313" key="8">
    <source>
        <dbReference type="EMBL" id="EAZ38739.1"/>
    </source>
</evidence>
<dbReference type="PANTHER" id="PTHR11706:SF75">
    <property type="entry name" value="ETHYLENE-INSENSITIVE PROTEIN 2"/>
    <property type="match status" value="1"/>
</dbReference>
<proteinExistence type="inferred from homology"/>
<comment type="similarity">
    <text evidence="2">Belongs to the NRAMP (TC 2.A.55) family.</text>
</comment>
<dbReference type="AlphaFoldDB" id="A3BGQ0"/>
<evidence type="ECO:0000256" key="5">
    <source>
        <dbReference type="ARBA" id="ARBA00023136"/>
    </source>
</evidence>
<reference evidence="8" key="1">
    <citation type="journal article" date="2005" name="PLoS Biol.">
        <title>The genomes of Oryza sativa: a history of duplications.</title>
        <authorList>
            <person name="Yu J."/>
            <person name="Wang J."/>
            <person name="Lin W."/>
            <person name="Li S."/>
            <person name="Li H."/>
            <person name="Zhou J."/>
            <person name="Ni P."/>
            <person name="Dong W."/>
            <person name="Hu S."/>
            <person name="Zeng C."/>
            <person name="Zhang J."/>
            <person name="Zhang Y."/>
            <person name="Li R."/>
            <person name="Xu Z."/>
            <person name="Li S."/>
            <person name="Li X."/>
            <person name="Zheng H."/>
            <person name="Cong L."/>
            <person name="Lin L."/>
            <person name="Yin J."/>
            <person name="Geng J."/>
            <person name="Li G."/>
            <person name="Shi J."/>
            <person name="Liu J."/>
            <person name="Lv H."/>
            <person name="Li J."/>
            <person name="Wang J."/>
            <person name="Deng Y."/>
            <person name="Ran L."/>
            <person name="Shi X."/>
            <person name="Wang X."/>
            <person name="Wu Q."/>
            <person name="Li C."/>
            <person name="Ren X."/>
            <person name="Wang J."/>
            <person name="Wang X."/>
            <person name="Li D."/>
            <person name="Liu D."/>
            <person name="Zhang X."/>
            <person name="Ji Z."/>
            <person name="Zhao W."/>
            <person name="Sun Y."/>
            <person name="Zhang Z."/>
            <person name="Bao J."/>
            <person name="Han Y."/>
            <person name="Dong L."/>
            <person name="Ji J."/>
            <person name="Chen P."/>
            <person name="Wu S."/>
            <person name="Liu J."/>
            <person name="Xiao Y."/>
            <person name="Bu D."/>
            <person name="Tan J."/>
            <person name="Yang L."/>
            <person name="Ye C."/>
            <person name="Zhang J."/>
            <person name="Xu J."/>
            <person name="Zhou Y."/>
            <person name="Yu Y."/>
            <person name="Zhang B."/>
            <person name="Zhuang S."/>
            <person name="Wei H."/>
            <person name="Liu B."/>
            <person name="Lei M."/>
            <person name="Yu H."/>
            <person name="Li Y."/>
            <person name="Xu H."/>
            <person name="Wei S."/>
            <person name="He X."/>
            <person name="Fang L."/>
            <person name="Zhang Z."/>
            <person name="Zhang Y."/>
            <person name="Huang X."/>
            <person name="Su Z."/>
            <person name="Tong W."/>
            <person name="Li J."/>
            <person name="Tong Z."/>
            <person name="Li S."/>
            <person name="Ye J."/>
            <person name="Wang L."/>
            <person name="Fang L."/>
            <person name="Lei T."/>
            <person name="Chen C."/>
            <person name="Chen H."/>
            <person name="Xu Z."/>
            <person name="Li H."/>
            <person name="Huang H."/>
            <person name="Zhang F."/>
            <person name="Xu H."/>
            <person name="Li N."/>
            <person name="Zhao C."/>
            <person name="Li S."/>
            <person name="Dong L."/>
            <person name="Huang Y."/>
            <person name="Li L."/>
            <person name="Xi Y."/>
            <person name="Qi Q."/>
            <person name="Li W."/>
            <person name="Zhang B."/>
            <person name="Hu W."/>
            <person name="Zhang Y."/>
            <person name="Tian X."/>
            <person name="Jiao Y."/>
            <person name="Liang X."/>
            <person name="Jin J."/>
            <person name="Gao L."/>
            <person name="Zheng W."/>
            <person name="Hao B."/>
            <person name="Liu S."/>
            <person name="Wang W."/>
            <person name="Yuan L."/>
            <person name="Cao M."/>
            <person name="McDermott J."/>
            <person name="Samudrala R."/>
            <person name="Wang J."/>
            <person name="Wong G.K."/>
            <person name="Yang H."/>
        </authorList>
    </citation>
    <scope>NUCLEOTIDE SEQUENCE [LARGE SCALE GENOMIC DNA]</scope>
</reference>
<evidence type="ECO:0000256" key="3">
    <source>
        <dbReference type="ARBA" id="ARBA00022692"/>
    </source>
</evidence>
<dbReference type="GO" id="GO:0046873">
    <property type="term" value="F:metal ion transmembrane transporter activity"/>
    <property type="evidence" value="ECO:0007669"/>
    <property type="project" value="InterPro"/>
</dbReference>
<keyword evidence="3 7" id="KW-0812">Transmembrane</keyword>
<evidence type="ECO:0000256" key="4">
    <source>
        <dbReference type="ARBA" id="ARBA00022989"/>
    </source>
</evidence>
<reference evidence="8" key="2">
    <citation type="submission" date="2008-12" db="EMBL/GenBank/DDBJ databases">
        <title>Improved gene annotation of the rice (Oryza sativa) genomes.</title>
        <authorList>
            <person name="Wang J."/>
            <person name="Li R."/>
            <person name="Fan W."/>
            <person name="Huang Q."/>
            <person name="Zhang J."/>
            <person name="Zhou Y."/>
            <person name="Hu Y."/>
            <person name="Zi S."/>
            <person name="Li J."/>
            <person name="Ni P."/>
            <person name="Zheng H."/>
            <person name="Zhang Y."/>
            <person name="Zhao M."/>
            <person name="Hao Q."/>
            <person name="McDermott J."/>
            <person name="Samudrala R."/>
            <person name="Kristiansen K."/>
            <person name="Wong G.K.-S."/>
        </authorList>
    </citation>
    <scope>NUCLEOTIDE SEQUENCE</scope>
</reference>
<feature type="region of interest" description="Disordered" evidence="6">
    <location>
        <begin position="1"/>
        <end position="20"/>
    </location>
</feature>
<gene>
    <name evidence="8" type="ORF">OsJ_23140</name>
</gene>
<evidence type="ECO:0000256" key="7">
    <source>
        <dbReference type="SAM" id="Phobius"/>
    </source>
</evidence>
<evidence type="ECO:0000256" key="1">
    <source>
        <dbReference type="ARBA" id="ARBA00004141"/>
    </source>
</evidence>
<dbReference type="Proteomes" id="UP000007752">
    <property type="component" value="Chromosome 7"/>
</dbReference>
<evidence type="ECO:0000256" key="6">
    <source>
        <dbReference type="SAM" id="MobiDB-lite"/>
    </source>
</evidence>
<comment type="subcellular location">
    <subcellularLocation>
        <location evidence="1">Membrane</location>
        <topology evidence="1">Multi-pass membrane protein</topology>
    </subcellularLocation>
</comment>
<keyword evidence="5 7" id="KW-0472">Membrane</keyword>
<dbReference type="EMBL" id="CM000144">
    <property type="protein sequence ID" value="EAZ38739.1"/>
    <property type="molecule type" value="Genomic_DNA"/>
</dbReference>
<dbReference type="InterPro" id="IPR001046">
    <property type="entry name" value="NRAMP_fam"/>
</dbReference>
<organism evidence="8">
    <name type="scientific">Oryza sativa subsp. japonica</name>
    <name type="common">Rice</name>
    <dbReference type="NCBI Taxonomy" id="39947"/>
    <lineage>
        <taxon>Eukaryota</taxon>
        <taxon>Viridiplantae</taxon>
        <taxon>Streptophyta</taxon>
        <taxon>Embryophyta</taxon>
        <taxon>Tracheophyta</taxon>
        <taxon>Spermatophyta</taxon>
        <taxon>Magnoliopsida</taxon>
        <taxon>Liliopsida</taxon>
        <taxon>Poales</taxon>
        <taxon>Poaceae</taxon>
        <taxon>BOP clade</taxon>
        <taxon>Oryzoideae</taxon>
        <taxon>Oryzeae</taxon>
        <taxon>Oryzinae</taxon>
        <taxon>Oryza</taxon>
        <taxon>Oryza sativa</taxon>
    </lineage>
</organism>
<dbReference type="PANTHER" id="PTHR11706">
    <property type="entry name" value="SOLUTE CARRIER PROTEIN FAMILY 11 MEMBER"/>
    <property type="match status" value="1"/>
</dbReference>
<feature type="transmembrane region" description="Helical" evidence="7">
    <location>
        <begin position="61"/>
        <end position="85"/>
    </location>
</feature>
<sequence length="93" mass="9548">MDGQQLRSSESPASGGGGVTGGGAPHLFHALGPALLISIGYIDLGKWVAAVEAGSRFGLDLVLLALLFNFMAILCQYLAACIGTVTGRSLAEW</sequence>
<protein>
    <submittedName>
        <fullName evidence="8">Uncharacterized protein</fullName>
    </submittedName>
</protein>
<name>A3BGQ0_ORYSJ</name>
<accession>A3BGQ0</accession>
<feature type="compositionally biased region" description="Polar residues" evidence="6">
    <location>
        <begin position="1"/>
        <end position="12"/>
    </location>
</feature>
<feature type="transmembrane region" description="Helical" evidence="7">
    <location>
        <begin position="27"/>
        <end position="49"/>
    </location>
</feature>
<evidence type="ECO:0000256" key="2">
    <source>
        <dbReference type="ARBA" id="ARBA00009965"/>
    </source>
</evidence>
<dbReference type="GO" id="GO:0016020">
    <property type="term" value="C:membrane"/>
    <property type="evidence" value="ECO:0007669"/>
    <property type="project" value="UniProtKB-SubCell"/>
</dbReference>
<dbReference type="Pfam" id="PF01566">
    <property type="entry name" value="Nramp"/>
    <property type="match status" value="1"/>
</dbReference>
<keyword evidence="4 7" id="KW-1133">Transmembrane helix</keyword>